<dbReference type="AlphaFoldDB" id="A0A0G1RI48"/>
<comment type="caution">
    <text evidence="2">The sequence shown here is derived from an EMBL/GenBank/DDBJ whole genome shotgun (WGS) entry which is preliminary data.</text>
</comment>
<evidence type="ECO:0000313" key="3">
    <source>
        <dbReference type="Proteomes" id="UP000034107"/>
    </source>
</evidence>
<gene>
    <name evidence="2" type="ORF">UX31_C0035G0009</name>
</gene>
<proteinExistence type="predicted"/>
<reference evidence="2 3" key="1">
    <citation type="journal article" date="2015" name="Nature">
        <title>rRNA introns, odd ribosomes, and small enigmatic genomes across a large radiation of phyla.</title>
        <authorList>
            <person name="Brown C.T."/>
            <person name="Hug L.A."/>
            <person name="Thomas B.C."/>
            <person name="Sharon I."/>
            <person name="Castelle C.J."/>
            <person name="Singh A."/>
            <person name="Wilkins M.J."/>
            <person name="Williams K.H."/>
            <person name="Banfield J.F."/>
        </authorList>
    </citation>
    <scope>NUCLEOTIDE SEQUENCE [LARGE SCALE GENOMIC DNA]</scope>
</reference>
<evidence type="ECO:0000256" key="1">
    <source>
        <dbReference type="SAM" id="MobiDB-lite"/>
    </source>
</evidence>
<sequence>MDKVLVFGTSDGGSIPSEGTNERSLQKVLL</sequence>
<evidence type="ECO:0000313" key="2">
    <source>
        <dbReference type="EMBL" id="KKU20590.1"/>
    </source>
</evidence>
<protein>
    <submittedName>
        <fullName evidence="2">Uncharacterized protein</fullName>
    </submittedName>
</protein>
<name>A0A0G1RI48_9BACT</name>
<organism evidence="2 3">
    <name type="scientific">Candidatus Nomurabacteria bacterium GW2011_GWA1_46_11</name>
    <dbReference type="NCBI Taxonomy" id="1618732"/>
    <lineage>
        <taxon>Bacteria</taxon>
        <taxon>Candidatus Nomuraibacteriota</taxon>
    </lineage>
</organism>
<dbReference type="Proteomes" id="UP000034107">
    <property type="component" value="Unassembled WGS sequence"/>
</dbReference>
<feature type="compositionally biased region" description="Basic and acidic residues" evidence="1">
    <location>
        <begin position="20"/>
        <end position="30"/>
    </location>
</feature>
<feature type="region of interest" description="Disordered" evidence="1">
    <location>
        <begin position="1"/>
        <end position="30"/>
    </location>
</feature>
<accession>A0A0G1RI48</accession>
<dbReference type="EMBL" id="LCLS01000035">
    <property type="protein sequence ID" value="KKU20590.1"/>
    <property type="molecule type" value="Genomic_DNA"/>
</dbReference>